<keyword evidence="1" id="KW-1133">Transmembrane helix</keyword>
<proteinExistence type="predicted"/>
<dbReference type="EMBL" id="LAZR01019682">
    <property type="protein sequence ID" value="KKL91629.1"/>
    <property type="molecule type" value="Genomic_DNA"/>
</dbReference>
<comment type="caution">
    <text evidence="2">The sequence shown here is derived from an EMBL/GenBank/DDBJ whole genome shotgun (WGS) entry which is preliminary data.</text>
</comment>
<protein>
    <submittedName>
        <fullName evidence="2">Uncharacterized protein</fullName>
    </submittedName>
</protein>
<reference evidence="2" key="1">
    <citation type="journal article" date="2015" name="Nature">
        <title>Complex archaea that bridge the gap between prokaryotes and eukaryotes.</title>
        <authorList>
            <person name="Spang A."/>
            <person name="Saw J.H."/>
            <person name="Jorgensen S.L."/>
            <person name="Zaremba-Niedzwiedzka K."/>
            <person name="Martijn J."/>
            <person name="Lind A.E."/>
            <person name="van Eijk R."/>
            <person name="Schleper C."/>
            <person name="Guy L."/>
            <person name="Ettema T.J."/>
        </authorList>
    </citation>
    <scope>NUCLEOTIDE SEQUENCE</scope>
</reference>
<gene>
    <name evidence="2" type="ORF">LCGC14_1892760</name>
</gene>
<keyword evidence="1" id="KW-0812">Transmembrane</keyword>
<evidence type="ECO:0000313" key="2">
    <source>
        <dbReference type="EMBL" id="KKL91629.1"/>
    </source>
</evidence>
<feature type="transmembrane region" description="Helical" evidence="1">
    <location>
        <begin position="6"/>
        <end position="22"/>
    </location>
</feature>
<feature type="transmembrane region" description="Helical" evidence="1">
    <location>
        <begin position="66"/>
        <end position="87"/>
    </location>
</feature>
<keyword evidence="1" id="KW-0472">Membrane</keyword>
<accession>A0A0F9FYY0</accession>
<sequence length="91" mass="10108">MTYALYSFSVFVLPALLVGAWRPRLLRSVLPGLVLFMVVEPLWYITGTRSWQYDAQAGSLTFLGLYPGDLIMMAGIYSSSALVILLFGGKR</sequence>
<feature type="transmembrane region" description="Helical" evidence="1">
    <location>
        <begin position="29"/>
        <end position="46"/>
    </location>
</feature>
<dbReference type="AlphaFoldDB" id="A0A0F9FYY0"/>
<organism evidence="2">
    <name type="scientific">marine sediment metagenome</name>
    <dbReference type="NCBI Taxonomy" id="412755"/>
    <lineage>
        <taxon>unclassified sequences</taxon>
        <taxon>metagenomes</taxon>
        <taxon>ecological metagenomes</taxon>
    </lineage>
</organism>
<name>A0A0F9FYY0_9ZZZZ</name>
<evidence type="ECO:0000256" key="1">
    <source>
        <dbReference type="SAM" id="Phobius"/>
    </source>
</evidence>